<sequence>MNITVLLILNIGTKRNIKQVSQDHQQSPPMLCPPHNIRELRGHKKWSSDIKYHPLITHRHTILDQAIYTKHSIGNHTALF</sequence>
<dbReference type="AlphaFoldDB" id="A0AAV7A5P0"/>
<evidence type="ECO:0000313" key="1">
    <source>
        <dbReference type="EMBL" id="KAG8556597.1"/>
    </source>
</evidence>
<accession>A0AAV7A5P0</accession>
<keyword evidence="2" id="KW-1185">Reference proteome</keyword>
<gene>
    <name evidence="1" type="ORF">GDO81_018125</name>
</gene>
<proteinExistence type="predicted"/>
<evidence type="ECO:0000313" key="2">
    <source>
        <dbReference type="Proteomes" id="UP000824782"/>
    </source>
</evidence>
<protein>
    <submittedName>
        <fullName evidence="1">Uncharacterized protein</fullName>
    </submittedName>
</protein>
<organism evidence="1 2">
    <name type="scientific">Engystomops pustulosus</name>
    <name type="common">Tungara frog</name>
    <name type="synonym">Physalaemus pustulosus</name>
    <dbReference type="NCBI Taxonomy" id="76066"/>
    <lineage>
        <taxon>Eukaryota</taxon>
        <taxon>Metazoa</taxon>
        <taxon>Chordata</taxon>
        <taxon>Craniata</taxon>
        <taxon>Vertebrata</taxon>
        <taxon>Euteleostomi</taxon>
        <taxon>Amphibia</taxon>
        <taxon>Batrachia</taxon>
        <taxon>Anura</taxon>
        <taxon>Neobatrachia</taxon>
        <taxon>Hyloidea</taxon>
        <taxon>Leptodactylidae</taxon>
        <taxon>Leiuperinae</taxon>
        <taxon>Engystomops</taxon>
    </lineage>
</organism>
<reference evidence="1" key="1">
    <citation type="thesis" date="2020" institute="ProQuest LLC" country="789 East Eisenhower Parkway, Ann Arbor, MI, USA">
        <title>Comparative Genomics and Chromosome Evolution.</title>
        <authorList>
            <person name="Mudd A.B."/>
        </authorList>
    </citation>
    <scope>NUCLEOTIDE SEQUENCE</scope>
    <source>
        <strain evidence="1">237g6f4</strain>
        <tissue evidence="1">Blood</tissue>
    </source>
</reference>
<dbReference type="Proteomes" id="UP000824782">
    <property type="component" value="Unassembled WGS sequence"/>
</dbReference>
<comment type="caution">
    <text evidence="1">The sequence shown here is derived from an EMBL/GenBank/DDBJ whole genome shotgun (WGS) entry which is preliminary data.</text>
</comment>
<dbReference type="EMBL" id="WNYA01000009">
    <property type="protein sequence ID" value="KAG8556597.1"/>
    <property type="molecule type" value="Genomic_DNA"/>
</dbReference>
<name>A0AAV7A5P0_ENGPU</name>